<evidence type="ECO:0000313" key="2">
    <source>
        <dbReference type="EMBL" id="MCT7397850.1"/>
    </source>
</evidence>
<dbReference type="SUPFAM" id="SSF49373">
    <property type="entry name" value="Invasin/intimin cell-adhesion fragments"/>
    <property type="match status" value="2"/>
</dbReference>
<dbReference type="InterPro" id="IPR003343">
    <property type="entry name" value="Big_2"/>
</dbReference>
<dbReference type="Gene3D" id="2.60.40.10">
    <property type="entry name" value="Immunoglobulins"/>
    <property type="match status" value="1"/>
</dbReference>
<sequence length="506" mass="56304">MKTIKKLVDAGIILFALCLAIGGFIVTERVSADENISINSDEKNRVVGSDIYFDRYLRFNVNCVEQGTVSFEVADSDVATIGDYSDYSVGGVVHKCKYAIFPTGIDNKTDTTLTVKVTAASGRVYSKKYNLHKCNIPSAIRVEDSQVFVNESITPKIKGVNVVHHFDGLYEVLKLNPNIITYKSSNPNIATIDSSGKVTGIKAGDTTITVTYKYSHNTMAYNKQGVLEGVSIANPTATYKVNVYDKTTSIVFNTKQIALNKGDLYKQNIVHYPINGITKKEYEWTSSNPEVATVDENGNVVAKEMGSSKITATTTDGSKKSDSFTVYVKTDAPTYVNVHYYDGYIRLSWNENSEASSYEILRANSPTEEFKNVGSTKGTSYDDKSVEYGKTYYYKVACVPLGGNKCKSAYTMSTGIKYSIVSPKIKKIKVKKRRCTLKIGGAKYDKYVIYVSKKKKPKKVYAVVSSKRVSFSLKKGSYYIRIKSLAIKNNKKYYSAYSKTKRIKIK</sequence>
<feature type="domain" description="BIG2" evidence="1">
    <location>
        <begin position="246"/>
        <end position="324"/>
    </location>
</feature>
<dbReference type="Proteomes" id="UP001431199">
    <property type="component" value="Unassembled WGS sequence"/>
</dbReference>
<proteinExistence type="predicted"/>
<evidence type="ECO:0000259" key="1">
    <source>
        <dbReference type="SMART" id="SM00635"/>
    </source>
</evidence>
<dbReference type="SMART" id="SM00635">
    <property type="entry name" value="BID_2"/>
    <property type="match status" value="2"/>
</dbReference>
<dbReference type="Gene3D" id="2.60.40.1080">
    <property type="match status" value="2"/>
</dbReference>
<feature type="domain" description="BIG2" evidence="1">
    <location>
        <begin position="147"/>
        <end position="223"/>
    </location>
</feature>
<comment type="caution">
    <text evidence="2">The sequence shown here is derived from an EMBL/GenBank/DDBJ whole genome shotgun (WGS) entry which is preliminary data.</text>
</comment>
<evidence type="ECO:0000313" key="3">
    <source>
        <dbReference type="Proteomes" id="UP001431199"/>
    </source>
</evidence>
<dbReference type="InterPro" id="IPR008964">
    <property type="entry name" value="Invasin/intimin_cell_adhesion"/>
</dbReference>
<accession>A0ABT2LXE1</accession>
<name>A0ABT2LXE1_9FIRM</name>
<organism evidence="2 3">
    <name type="scientific">Eubacterium album</name>
    <dbReference type="NCBI Taxonomy" id="2978477"/>
    <lineage>
        <taxon>Bacteria</taxon>
        <taxon>Bacillati</taxon>
        <taxon>Bacillota</taxon>
        <taxon>Clostridia</taxon>
        <taxon>Eubacteriales</taxon>
        <taxon>Eubacteriaceae</taxon>
        <taxon>Eubacterium</taxon>
    </lineage>
</organism>
<dbReference type="SUPFAM" id="SSF49265">
    <property type="entry name" value="Fibronectin type III"/>
    <property type="match status" value="1"/>
</dbReference>
<dbReference type="InterPro" id="IPR036116">
    <property type="entry name" value="FN3_sf"/>
</dbReference>
<reference evidence="2" key="1">
    <citation type="submission" date="2022-09" db="EMBL/GenBank/DDBJ databases">
        <title>Eubacterium sp. LFL-14 isolated from human feces.</title>
        <authorList>
            <person name="Liu F."/>
        </authorList>
    </citation>
    <scope>NUCLEOTIDE SEQUENCE</scope>
    <source>
        <strain evidence="2">LFL-14</strain>
    </source>
</reference>
<gene>
    <name evidence="2" type="ORF">N5B56_01945</name>
</gene>
<dbReference type="Pfam" id="PF02368">
    <property type="entry name" value="Big_2"/>
    <property type="match status" value="2"/>
</dbReference>
<dbReference type="RefSeq" id="WP_260978286.1">
    <property type="nucleotide sequence ID" value="NZ_JAODBU010000002.1"/>
</dbReference>
<dbReference type="InterPro" id="IPR013783">
    <property type="entry name" value="Ig-like_fold"/>
</dbReference>
<dbReference type="EMBL" id="JAODBU010000002">
    <property type="protein sequence ID" value="MCT7397850.1"/>
    <property type="molecule type" value="Genomic_DNA"/>
</dbReference>
<keyword evidence="3" id="KW-1185">Reference proteome</keyword>
<protein>
    <submittedName>
        <fullName evidence="2">Ig-like domain-containing protein</fullName>
    </submittedName>
</protein>